<evidence type="ECO:0000313" key="7">
    <source>
        <dbReference type="Proteomes" id="UP001176517"/>
    </source>
</evidence>
<sequence length="830" mass="90606">MVLKTARGPWVVSTLTLELPARDPRAFQPDHYKLNGHPAFHLTTVLITIFYPTDRSPQPDKSKLKPTSASEKIKFTAAAAAKSDKQEGEDNPEAELHAKHQARTRKKDQKADRPTPLHWLNTPRLRSIEGLLKFAGLPKWVALPVILPAYRAFHARLPYETNAPLSTKLPDADRKEAQDSPLANLIRAQVQERQQQAGQESDGKPVFPCAVFSHGLGGTRVTYSAYAAALASHGVVVAAIEHRDGTAPATSICSRVDDKGEAEGDSARYWEESLIWLSMRDLDPDPKVDPSDFLTARRAQLVLRRAEFIEALSVLRRLNSGEGDTLERECLRTHYAKKTVGATPAPSKKNHKKQASAGAEDSGPASSTTATSSKSRVRTKQGDGVIVEVGSERSLNLREWQGRLDIENAWALGHSFGAATVIEVMRTACTPPSLELDPKLATSDDPKVKLRPEEKSSLLHPTHQEVEEAASFKHAVVLDPWTEPIEGPGRAQTLTRPLFIINSEAFTVWHKNFDPLRKLAEESAQHNRAKEGWLVTLAKTRHTDFSDYPFVLKTLFGSDVSAKECTRVFTGLTLLQIAARASTSKISPSAPGPQGGEQAGEGPSSNGGATSVMTDVIQTTLSPKEEANVGLHTVAPTVSDADGAKASFWAGVDALMNKRGNESYRAADKDKSKYEGCVKETRLRVEWENEPDQDRLGRPYDAAHLAKVQDGEGGQKKKKEEGNKEHKCGNERPGVLVVHPLGTLGSCPQALLGHGRNEAATVMEDAGKPIHEHVNGHATNGTHTGSAEVPASPVRKMTGSIRGASFTLRNERQLSQDDRTPRRKSSRLEP</sequence>
<evidence type="ECO:0000256" key="5">
    <source>
        <dbReference type="SAM" id="MobiDB-lite"/>
    </source>
</evidence>
<dbReference type="Pfam" id="PF03403">
    <property type="entry name" value="PAF-AH_p_II"/>
    <property type="match status" value="2"/>
</dbReference>
<keyword evidence="2" id="KW-0378">Hydrolase</keyword>
<dbReference type="AlphaFoldDB" id="A0AAN6JXE8"/>
<dbReference type="InterPro" id="IPR029058">
    <property type="entry name" value="AB_hydrolase_fold"/>
</dbReference>
<dbReference type="GO" id="GO:0016042">
    <property type="term" value="P:lipid catabolic process"/>
    <property type="evidence" value="ECO:0007669"/>
    <property type="project" value="UniProtKB-KW"/>
</dbReference>
<feature type="compositionally biased region" description="Basic residues" evidence="5">
    <location>
        <begin position="99"/>
        <end position="108"/>
    </location>
</feature>
<keyword evidence="4" id="KW-0443">Lipid metabolism</keyword>
<evidence type="ECO:0000256" key="3">
    <source>
        <dbReference type="ARBA" id="ARBA00022963"/>
    </source>
</evidence>
<comment type="caution">
    <text evidence="6">The sequence shown here is derived from an EMBL/GenBank/DDBJ whole genome shotgun (WGS) entry which is preliminary data.</text>
</comment>
<accession>A0AAN6JXE8</accession>
<protein>
    <recommendedName>
        <fullName evidence="1">1-alkyl-2-acetylglycerophosphocholine esterase</fullName>
        <ecNumber evidence="1">3.1.1.47</ecNumber>
    </recommendedName>
</protein>
<proteinExistence type="predicted"/>
<dbReference type="PANTHER" id="PTHR10272">
    <property type="entry name" value="PLATELET-ACTIVATING FACTOR ACETYLHYDROLASE"/>
    <property type="match status" value="1"/>
</dbReference>
<feature type="compositionally biased region" description="Basic and acidic residues" evidence="5">
    <location>
        <begin position="809"/>
        <end position="830"/>
    </location>
</feature>
<feature type="compositionally biased region" description="Basic and acidic residues" evidence="5">
    <location>
        <begin position="82"/>
        <end position="98"/>
    </location>
</feature>
<dbReference type="EC" id="3.1.1.47" evidence="1"/>
<dbReference type="GO" id="GO:0003847">
    <property type="term" value="F:1-alkyl-2-acetylglycerophosphocholine esterase activity"/>
    <property type="evidence" value="ECO:0007669"/>
    <property type="project" value="UniProtKB-EC"/>
</dbReference>
<dbReference type="PANTHER" id="PTHR10272:SF0">
    <property type="entry name" value="PLATELET-ACTIVATING FACTOR ACETYLHYDROLASE"/>
    <property type="match status" value="1"/>
</dbReference>
<evidence type="ECO:0000256" key="1">
    <source>
        <dbReference type="ARBA" id="ARBA00013201"/>
    </source>
</evidence>
<evidence type="ECO:0000313" key="6">
    <source>
        <dbReference type="EMBL" id="KAK0549628.1"/>
    </source>
</evidence>
<dbReference type="Gene3D" id="3.40.50.1820">
    <property type="entry name" value="alpha/beta hydrolase"/>
    <property type="match status" value="1"/>
</dbReference>
<feature type="region of interest" description="Disordered" evidence="5">
    <location>
        <begin position="584"/>
        <end position="611"/>
    </location>
</feature>
<organism evidence="6 7">
    <name type="scientific">Tilletia horrida</name>
    <dbReference type="NCBI Taxonomy" id="155126"/>
    <lineage>
        <taxon>Eukaryota</taxon>
        <taxon>Fungi</taxon>
        <taxon>Dikarya</taxon>
        <taxon>Basidiomycota</taxon>
        <taxon>Ustilaginomycotina</taxon>
        <taxon>Exobasidiomycetes</taxon>
        <taxon>Tilletiales</taxon>
        <taxon>Tilletiaceae</taxon>
        <taxon>Tilletia</taxon>
    </lineage>
</organism>
<evidence type="ECO:0000256" key="4">
    <source>
        <dbReference type="ARBA" id="ARBA00023098"/>
    </source>
</evidence>
<feature type="region of interest" description="Disordered" evidence="5">
    <location>
        <begin position="798"/>
        <end position="830"/>
    </location>
</feature>
<feature type="compositionally biased region" description="Basic and acidic residues" evidence="5">
    <location>
        <begin position="708"/>
        <end position="730"/>
    </location>
</feature>
<keyword evidence="3" id="KW-0442">Lipid degradation</keyword>
<dbReference type="SUPFAM" id="SSF53474">
    <property type="entry name" value="alpha/beta-Hydrolases"/>
    <property type="match status" value="1"/>
</dbReference>
<feature type="region of interest" description="Disordered" evidence="5">
    <location>
        <begin position="708"/>
        <end position="731"/>
    </location>
</feature>
<feature type="compositionally biased region" description="Low complexity" evidence="5">
    <location>
        <begin position="365"/>
        <end position="374"/>
    </location>
</feature>
<gene>
    <name evidence="6" type="ORF">OC846_003979</name>
</gene>
<feature type="region of interest" description="Disordered" evidence="5">
    <location>
        <begin position="78"/>
        <end position="118"/>
    </location>
</feature>
<name>A0AAN6JXE8_9BASI</name>
<reference evidence="6" key="1">
    <citation type="journal article" date="2023" name="PhytoFront">
        <title>Draft Genome Resources of Seven Strains of Tilletia horrida, Causal Agent of Kernel Smut of Rice.</title>
        <authorList>
            <person name="Khanal S."/>
            <person name="Antony Babu S."/>
            <person name="Zhou X.G."/>
        </authorList>
    </citation>
    <scope>NUCLEOTIDE SEQUENCE</scope>
    <source>
        <strain evidence="6">TX6</strain>
    </source>
</reference>
<feature type="region of interest" description="Disordered" evidence="5">
    <location>
        <begin position="337"/>
        <end position="385"/>
    </location>
</feature>
<evidence type="ECO:0000256" key="2">
    <source>
        <dbReference type="ARBA" id="ARBA00022801"/>
    </source>
</evidence>
<dbReference type="EMBL" id="JAPDMZ010000108">
    <property type="protein sequence ID" value="KAK0549628.1"/>
    <property type="molecule type" value="Genomic_DNA"/>
</dbReference>
<keyword evidence="7" id="KW-1185">Reference proteome</keyword>
<dbReference type="Proteomes" id="UP001176517">
    <property type="component" value="Unassembled WGS sequence"/>
</dbReference>